<feature type="region of interest" description="Disordered" evidence="1">
    <location>
        <begin position="309"/>
        <end position="353"/>
    </location>
</feature>
<feature type="compositionally biased region" description="Basic and acidic residues" evidence="1">
    <location>
        <begin position="38"/>
        <end position="48"/>
    </location>
</feature>
<proteinExistence type="predicted"/>
<dbReference type="GeneID" id="115606167"/>
<keyword evidence="3" id="KW-1185">Reference proteome</keyword>
<dbReference type="GO" id="GO:0010972">
    <property type="term" value="P:negative regulation of G2/M transition of mitotic cell cycle"/>
    <property type="evidence" value="ECO:0007669"/>
    <property type="project" value="TreeGrafter"/>
</dbReference>
<sequence>MQPERGGGLPRREGGRHGRRRPSGADRAVDAATAGSSRDCHGGGESRGRGGARGHRGGGRGRREPRGRGATLPTAQRPRRVEEDDDTESREEEEKEELKSYSRRKIVSNWSRYEDTEKEEQNEHGETQRGTDFSVLLSSAGDFLSQFRFADEKEWDRESMCHKQLSALSVDCQSLAQALQELPLHLRLNVAAELVQASTPEELPQMKSKIIKDGKKRELLFRQAPAETALVSHATGNSDATSESGSKNGPRTSAAEPFQRGHPLSKQETDHLDEELDLLLNLDAPISKENIPLSEALSYNISTEKDLKMDCKENDPLKLDMPEEKSTASQQQQSTSKTVTEEELEEWLDSIIS</sequence>
<dbReference type="AlphaFoldDB" id="A0A672UYN8"/>
<name>A0A672UYN8_STRHB</name>
<dbReference type="InterPro" id="IPR026187">
    <property type="entry name" value="Aven"/>
</dbReference>
<feature type="compositionally biased region" description="Acidic residues" evidence="1">
    <location>
        <begin position="341"/>
        <end position="353"/>
    </location>
</feature>
<dbReference type="InParanoid" id="A0A672UYN8"/>
<accession>A0A672UYN8</accession>
<feature type="compositionally biased region" description="Basic residues" evidence="1">
    <location>
        <begin position="50"/>
        <end position="60"/>
    </location>
</feature>
<feature type="compositionally biased region" description="Basic and acidic residues" evidence="1">
    <location>
        <begin position="112"/>
        <end position="129"/>
    </location>
</feature>
<dbReference type="Proteomes" id="UP000472266">
    <property type="component" value="Chromosome 5"/>
</dbReference>
<dbReference type="CTD" id="57099"/>
<evidence type="ECO:0000256" key="1">
    <source>
        <dbReference type="SAM" id="MobiDB-lite"/>
    </source>
</evidence>
<reference evidence="2" key="2">
    <citation type="submission" date="2025-08" db="UniProtKB">
        <authorList>
            <consortium name="Ensembl"/>
        </authorList>
    </citation>
    <scope>IDENTIFICATION</scope>
</reference>
<dbReference type="RefSeq" id="XP_030337468.1">
    <property type="nucleotide sequence ID" value="XM_030481608.1"/>
</dbReference>
<feature type="compositionally biased region" description="Acidic residues" evidence="1">
    <location>
        <begin position="83"/>
        <end position="95"/>
    </location>
</feature>
<organism evidence="2 3">
    <name type="scientific">Strigops habroptila</name>
    <name type="common">Kakapo</name>
    <dbReference type="NCBI Taxonomy" id="2489341"/>
    <lineage>
        <taxon>Eukaryota</taxon>
        <taxon>Metazoa</taxon>
        <taxon>Chordata</taxon>
        <taxon>Craniata</taxon>
        <taxon>Vertebrata</taxon>
        <taxon>Euteleostomi</taxon>
        <taxon>Archelosauria</taxon>
        <taxon>Archosauria</taxon>
        <taxon>Dinosauria</taxon>
        <taxon>Saurischia</taxon>
        <taxon>Theropoda</taxon>
        <taxon>Coelurosauria</taxon>
        <taxon>Aves</taxon>
        <taxon>Neognathae</taxon>
        <taxon>Neoaves</taxon>
        <taxon>Telluraves</taxon>
        <taxon>Australaves</taxon>
        <taxon>Psittaciformes</taxon>
        <taxon>Psittacidae</taxon>
        <taxon>Strigops</taxon>
    </lineage>
</organism>
<dbReference type="GeneTree" id="ENSGT00390000003299"/>
<dbReference type="PANTHER" id="PTHR16524:SF2">
    <property type="entry name" value="CELL DEATH REGULATOR AVEN"/>
    <property type="match status" value="1"/>
</dbReference>
<dbReference type="OrthoDB" id="6338233at2759"/>
<reference evidence="2 3" key="1">
    <citation type="submission" date="2019-11" db="EMBL/GenBank/DDBJ databases">
        <title>Strigops habroptila (kakapo) genome, bStrHab1, primary haplotype, v2.</title>
        <authorList>
            <person name="Jarvis E.D."/>
            <person name="Howard J."/>
            <person name="Rhie A."/>
            <person name="Phillippy A."/>
            <person name="Korlach J."/>
            <person name="Digby A."/>
            <person name="Iorns D."/>
            <person name="Eason D."/>
            <person name="Robertson B."/>
            <person name="Raemaekers T."/>
            <person name="Howe K."/>
            <person name="Lewin H."/>
            <person name="Damas J."/>
            <person name="Hastie A."/>
            <person name="Tracey A."/>
            <person name="Chow W."/>
            <person name="Fedrigo O."/>
        </authorList>
    </citation>
    <scope>NUCLEOTIDE SEQUENCE [LARGE SCALE GENOMIC DNA]</scope>
</reference>
<reference evidence="2" key="3">
    <citation type="submission" date="2025-09" db="UniProtKB">
        <authorList>
            <consortium name="Ensembl"/>
        </authorList>
    </citation>
    <scope>IDENTIFICATION</scope>
</reference>
<feature type="compositionally biased region" description="Polar residues" evidence="1">
    <location>
        <begin position="234"/>
        <end position="251"/>
    </location>
</feature>
<dbReference type="PANTHER" id="PTHR16524">
    <property type="entry name" value="CELL DEATH REGULATOR AVEN"/>
    <property type="match status" value="1"/>
</dbReference>
<dbReference type="KEGG" id="shab:115606167"/>
<dbReference type="GO" id="GO:0016020">
    <property type="term" value="C:membrane"/>
    <property type="evidence" value="ECO:0007669"/>
    <property type="project" value="Ensembl"/>
</dbReference>
<evidence type="ECO:0000313" key="2">
    <source>
        <dbReference type="Ensembl" id="ENSSHBP00005020416.1"/>
    </source>
</evidence>
<evidence type="ECO:0000313" key="3">
    <source>
        <dbReference type="Proteomes" id="UP000472266"/>
    </source>
</evidence>
<dbReference type="OMA" id="FTHFRFA"/>
<feature type="region of interest" description="Disordered" evidence="1">
    <location>
        <begin position="1"/>
        <end position="130"/>
    </location>
</feature>
<feature type="compositionally biased region" description="Low complexity" evidence="1">
    <location>
        <begin position="327"/>
        <end position="338"/>
    </location>
</feature>
<feature type="compositionally biased region" description="Basic and acidic residues" evidence="1">
    <location>
        <begin position="309"/>
        <end position="326"/>
    </location>
</feature>
<dbReference type="Ensembl" id="ENSSHBT00005024328.1">
    <property type="protein sequence ID" value="ENSSHBP00005020416.1"/>
    <property type="gene ID" value="ENSSHBG00005017402.1"/>
</dbReference>
<feature type="region of interest" description="Disordered" evidence="1">
    <location>
        <begin position="228"/>
        <end position="270"/>
    </location>
</feature>
<gene>
    <name evidence="2" type="primary">AVEN</name>
</gene>
<dbReference type="GO" id="GO:0043066">
    <property type="term" value="P:negative regulation of apoptotic process"/>
    <property type="evidence" value="ECO:0007669"/>
    <property type="project" value="Ensembl"/>
</dbReference>
<protein>
    <submittedName>
        <fullName evidence="2">Apoptosis and caspase activation inhibitor</fullName>
    </submittedName>
</protein>